<sequence>MAVDARGLLEDGLLTAPQIKARALHITLLLAAANAIAITLLLVVGQSYPPLVPAGVLALSFGLRHAVDADHIAAIDNVTRRLIADGRQPLLTGLWFSLGHSSEHFKAAKGVGELVSQIVSAVVLFAIGTANLISLSGSCAQTRSGEGAGEHSHGGLFVRCCGGLLKTIDSEWKMLLLGFLFGLGFETSSEIALLALAGMSPSQGIPPAATLLLPLLFATGMSLVDTLDGLLMSWAYGFAAKGGSGSGISAGRRRLFNLYLTATSSLIALVVGALEVLGCVQKARHLEGPFWLAVKDINDKFEYVGYAIIAFFAVSTLAALTLFTCPVACGHLSEKGASGSGCQGDYVRAEGA</sequence>
<dbReference type="GO" id="GO:0015099">
    <property type="term" value="F:nickel cation transmembrane transporter activity"/>
    <property type="evidence" value="ECO:0007669"/>
    <property type="project" value="UniProtKB-UniRule"/>
</dbReference>
<dbReference type="GO" id="GO:0005886">
    <property type="term" value="C:plasma membrane"/>
    <property type="evidence" value="ECO:0007669"/>
    <property type="project" value="UniProtKB-SubCell"/>
</dbReference>
<evidence type="ECO:0000256" key="1">
    <source>
        <dbReference type="ARBA" id="ARBA00004127"/>
    </source>
</evidence>
<dbReference type="GeneID" id="17285990"/>
<dbReference type="EnsemblProtists" id="EOD40719">
    <property type="protein sequence ID" value="EOD40719"/>
    <property type="gene ID" value="EMIHUDRAFT_222469"/>
</dbReference>
<dbReference type="AlphaFoldDB" id="A0A0D3KY84"/>
<keyword evidence="3 8" id="KW-0813">Transport</keyword>
<dbReference type="PANTHER" id="PTHR31611">
    <property type="entry name" value="HIGH-AFFINITY NICKEL TRANSPORT PROTEIN NIC1"/>
    <property type="match status" value="1"/>
</dbReference>
<dbReference type="Proteomes" id="UP000013827">
    <property type="component" value="Unassembled WGS sequence"/>
</dbReference>
<keyword evidence="10" id="KW-1185">Reference proteome</keyword>
<dbReference type="Pfam" id="PF03824">
    <property type="entry name" value="NicO"/>
    <property type="match status" value="1"/>
</dbReference>
<keyword evidence="5 8" id="KW-0812">Transmembrane</keyword>
<evidence type="ECO:0000256" key="3">
    <source>
        <dbReference type="ARBA" id="ARBA00022448"/>
    </source>
</evidence>
<dbReference type="RefSeq" id="XP_005793148.1">
    <property type="nucleotide sequence ID" value="XM_005793091.1"/>
</dbReference>
<dbReference type="PaxDb" id="2903-EOD40719"/>
<keyword evidence="6 8" id="KW-1133">Transmembrane helix</keyword>
<evidence type="ECO:0000313" key="10">
    <source>
        <dbReference type="Proteomes" id="UP000013827"/>
    </source>
</evidence>
<evidence type="ECO:0000256" key="7">
    <source>
        <dbReference type="ARBA" id="ARBA00023136"/>
    </source>
</evidence>
<evidence type="ECO:0000256" key="8">
    <source>
        <dbReference type="RuleBase" id="RU362101"/>
    </source>
</evidence>
<dbReference type="STRING" id="2903.R1G4D2"/>
<feature type="transmembrane region" description="Helical" evidence="8">
    <location>
        <begin position="114"/>
        <end position="133"/>
    </location>
</feature>
<feature type="transmembrane region" description="Helical" evidence="8">
    <location>
        <begin position="23"/>
        <end position="44"/>
    </location>
</feature>
<keyword evidence="4" id="KW-0533">Nickel</keyword>
<evidence type="ECO:0000256" key="5">
    <source>
        <dbReference type="ARBA" id="ARBA00022692"/>
    </source>
</evidence>
<evidence type="ECO:0000256" key="2">
    <source>
        <dbReference type="ARBA" id="ARBA00010892"/>
    </source>
</evidence>
<dbReference type="GO" id="GO:0012505">
    <property type="term" value="C:endomembrane system"/>
    <property type="evidence" value="ECO:0007669"/>
    <property type="project" value="UniProtKB-SubCell"/>
</dbReference>
<proteinExistence type="inferred from homology"/>
<keyword evidence="7 8" id="KW-0472">Membrane</keyword>
<accession>A0A0D3KY84</accession>
<feature type="transmembrane region" description="Helical" evidence="8">
    <location>
        <begin position="211"/>
        <end position="237"/>
    </location>
</feature>
<dbReference type="eggNOG" id="ENOG502RIYK">
    <property type="taxonomic scope" value="Eukaryota"/>
</dbReference>
<dbReference type="PANTHER" id="PTHR31611:SF0">
    <property type="entry name" value="HIGH-AFFINITY NICKEL TRANSPORT PROTEIN NIC1"/>
    <property type="match status" value="1"/>
</dbReference>
<dbReference type="KEGG" id="ehx:EMIHUDRAFT_222469"/>
<organism evidence="9 10">
    <name type="scientific">Emiliania huxleyi (strain CCMP1516)</name>
    <dbReference type="NCBI Taxonomy" id="280463"/>
    <lineage>
        <taxon>Eukaryota</taxon>
        <taxon>Haptista</taxon>
        <taxon>Haptophyta</taxon>
        <taxon>Prymnesiophyceae</taxon>
        <taxon>Isochrysidales</taxon>
        <taxon>Noelaerhabdaceae</taxon>
        <taxon>Emiliania</taxon>
    </lineage>
</organism>
<evidence type="ECO:0000256" key="4">
    <source>
        <dbReference type="ARBA" id="ARBA00022596"/>
    </source>
</evidence>
<comment type="subcellular location">
    <subcellularLocation>
        <location evidence="8">Cell membrane</location>
        <topology evidence="8">Multi-pass membrane protein</topology>
    </subcellularLocation>
    <subcellularLocation>
        <location evidence="1">Endomembrane system</location>
        <topology evidence="1">Multi-pass membrane protein</topology>
    </subcellularLocation>
</comment>
<feature type="transmembrane region" description="Helical" evidence="8">
    <location>
        <begin position="258"/>
        <end position="283"/>
    </location>
</feature>
<name>A0A0D3KY84_EMIH1</name>
<protein>
    <recommendedName>
        <fullName evidence="8">Nickel/cobalt efflux system</fullName>
    </recommendedName>
</protein>
<feature type="transmembrane region" description="Helical" evidence="8">
    <location>
        <begin position="303"/>
        <end position="325"/>
    </location>
</feature>
<dbReference type="OMA" id="NGWVLYK"/>
<feature type="transmembrane region" description="Helical" evidence="8">
    <location>
        <begin position="175"/>
        <end position="199"/>
    </location>
</feature>
<dbReference type="InterPro" id="IPR011541">
    <property type="entry name" value="Ni/Co_transpt_high_affinity"/>
</dbReference>
<comment type="similarity">
    <text evidence="2 8">Belongs to the NiCoT transporter (TC 2.A.52) family.</text>
</comment>
<evidence type="ECO:0000313" key="9">
    <source>
        <dbReference type="EnsemblProtists" id="EOD40719"/>
    </source>
</evidence>
<reference evidence="10" key="1">
    <citation type="journal article" date="2013" name="Nature">
        <title>Pan genome of the phytoplankton Emiliania underpins its global distribution.</title>
        <authorList>
            <person name="Read B.A."/>
            <person name="Kegel J."/>
            <person name="Klute M.J."/>
            <person name="Kuo A."/>
            <person name="Lefebvre S.C."/>
            <person name="Maumus F."/>
            <person name="Mayer C."/>
            <person name="Miller J."/>
            <person name="Monier A."/>
            <person name="Salamov A."/>
            <person name="Young J."/>
            <person name="Aguilar M."/>
            <person name="Claverie J.M."/>
            <person name="Frickenhaus S."/>
            <person name="Gonzalez K."/>
            <person name="Herman E.K."/>
            <person name="Lin Y.C."/>
            <person name="Napier J."/>
            <person name="Ogata H."/>
            <person name="Sarno A.F."/>
            <person name="Shmutz J."/>
            <person name="Schroeder D."/>
            <person name="de Vargas C."/>
            <person name="Verret F."/>
            <person name="von Dassow P."/>
            <person name="Valentin K."/>
            <person name="Van de Peer Y."/>
            <person name="Wheeler G."/>
            <person name="Dacks J.B."/>
            <person name="Delwiche C.F."/>
            <person name="Dyhrman S.T."/>
            <person name="Glockner G."/>
            <person name="John U."/>
            <person name="Richards T."/>
            <person name="Worden A.Z."/>
            <person name="Zhang X."/>
            <person name="Grigoriev I.V."/>
            <person name="Allen A.E."/>
            <person name="Bidle K."/>
            <person name="Borodovsky M."/>
            <person name="Bowler C."/>
            <person name="Brownlee C."/>
            <person name="Cock J.M."/>
            <person name="Elias M."/>
            <person name="Gladyshev V.N."/>
            <person name="Groth M."/>
            <person name="Guda C."/>
            <person name="Hadaegh A."/>
            <person name="Iglesias-Rodriguez M.D."/>
            <person name="Jenkins J."/>
            <person name="Jones B.M."/>
            <person name="Lawson T."/>
            <person name="Leese F."/>
            <person name="Lindquist E."/>
            <person name="Lobanov A."/>
            <person name="Lomsadze A."/>
            <person name="Malik S.B."/>
            <person name="Marsh M.E."/>
            <person name="Mackinder L."/>
            <person name="Mock T."/>
            <person name="Mueller-Roeber B."/>
            <person name="Pagarete A."/>
            <person name="Parker M."/>
            <person name="Probert I."/>
            <person name="Quesneville H."/>
            <person name="Raines C."/>
            <person name="Rensing S.A."/>
            <person name="Riano-Pachon D.M."/>
            <person name="Richier S."/>
            <person name="Rokitta S."/>
            <person name="Shiraiwa Y."/>
            <person name="Soanes D.M."/>
            <person name="van der Giezen M."/>
            <person name="Wahlund T.M."/>
            <person name="Williams B."/>
            <person name="Wilson W."/>
            <person name="Wolfe G."/>
            <person name="Wurch L.L."/>
        </authorList>
    </citation>
    <scope>NUCLEOTIDE SEQUENCE</scope>
</reference>
<reference evidence="9" key="2">
    <citation type="submission" date="2024-10" db="UniProtKB">
        <authorList>
            <consortium name="EnsemblProtists"/>
        </authorList>
    </citation>
    <scope>IDENTIFICATION</scope>
</reference>
<dbReference type="InterPro" id="IPR004688">
    <property type="entry name" value="Ni/Co_transpt"/>
</dbReference>
<evidence type="ECO:0000256" key="6">
    <source>
        <dbReference type="ARBA" id="ARBA00022989"/>
    </source>
</evidence>
<dbReference type="HOGENOM" id="CLU_036094_2_1_1"/>